<dbReference type="CDD" id="cd00130">
    <property type="entry name" value="PAS"/>
    <property type="match status" value="1"/>
</dbReference>
<dbReference type="RefSeq" id="WP_109340917.1">
    <property type="nucleotide sequence ID" value="NZ_CP029347.1"/>
</dbReference>
<evidence type="ECO:0000256" key="4">
    <source>
        <dbReference type="ARBA" id="ARBA00022500"/>
    </source>
</evidence>
<dbReference type="SMART" id="SM00086">
    <property type="entry name" value="PAC"/>
    <property type="match status" value="1"/>
</dbReference>
<keyword evidence="6 14" id="KW-0812">Transmembrane</keyword>
<name>A0A2S2E6Z6_9ALTE</name>
<dbReference type="Gene3D" id="3.30.450.20">
    <property type="entry name" value="PAS domain"/>
    <property type="match status" value="1"/>
</dbReference>
<dbReference type="GO" id="GO:0005886">
    <property type="term" value="C:plasma membrane"/>
    <property type="evidence" value="ECO:0007669"/>
    <property type="project" value="UniProtKB-SubCell"/>
</dbReference>
<keyword evidence="2" id="KW-1003">Cell membrane</keyword>
<dbReference type="FunFam" id="3.30.450.20:FF:000046">
    <property type="entry name" value="Aerotaxis sensor receptor"/>
    <property type="match status" value="1"/>
</dbReference>
<keyword evidence="12" id="KW-0175">Coiled coil</keyword>
<dbReference type="Gene3D" id="1.10.287.950">
    <property type="entry name" value="Methyl-accepting chemotaxis protein"/>
    <property type="match status" value="1"/>
</dbReference>
<comment type="similarity">
    <text evidence="10">Belongs to the methyl-accepting chemotaxis (MCP) protein family.</text>
</comment>
<dbReference type="Proteomes" id="UP000245728">
    <property type="component" value="Chromosome"/>
</dbReference>
<dbReference type="InterPro" id="IPR001610">
    <property type="entry name" value="PAC"/>
</dbReference>
<evidence type="ECO:0000256" key="9">
    <source>
        <dbReference type="ARBA" id="ARBA00023224"/>
    </source>
</evidence>
<evidence type="ECO:0000256" key="12">
    <source>
        <dbReference type="SAM" id="Coils"/>
    </source>
</evidence>
<proteinExistence type="inferred from homology"/>
<dbReference type="PROSITE" id="PS50885">
    <property type="entry name" value="HAMP"/>
    <property type="match status" value="1"/>
</dbReference>
<organism evidence="18 19">
    <name type="scientific">Saliniradius amylolyticus</name>
    <dbReference type="NCBI Taxonomy" id="2183582"/>
    <lineage>
        <taxon>Bacteria</taxon>
        <taxon>Pseudomonadati</taxon>
        <taxon>Pseudomonadota</taxon>
        <taxon>Gammaproteobacteria</taxon>
        <taxon>Alteromonadales</taxon>
        <taxon>Alteromonadaceae</taxon>
        <taxon>Saliniradius</taxon>
    </lineage>
</organism>
<keyword evidence="9 11" id="KW-0807">Transducer</keyword>
<keyword evidence="5" id="KW-0997">Cell inner membrane</keyword>
<accession>A0A2S2E6Z6</accession>
<keyword evidence="3" id="KW-0488">Methylation</keyword>
<dbReference type="PROSITE" id="PS50111">
    <property type="entry name" value="CHEMOTAXIS_TRANSDUC_2"/>
    <property type="match status" value="1"/>
</dbReference>
<dbReference type="InterPro" id="IPR004089">
    <property type="entry name" value="MCPsignal_dom"/>
</dbReference>
<evidence type="ECO:0000256" key="8">
    <source>
        <dbReference type="ARBA" id="ARBA00023136"/>
    </source>
</evidence>
<dbReference type="Pfam" id="PF00015">
    <property type="entry name" value="MCPsignal"/>
    <property type="match status" value="1"/>
</dbReference>
<dbReference type="GO" id="GO:0052131">
    <property type="term" value="P:positive aerotaxis"/>
    <property type="evidence" value="ECO:0007669"/>
    <property type="project" value="UniProtKB-ARBA"/>
</dbReference>
<dbReference type="KEGG" id="salh:HMF8227_02970"/>
<sequence length="515" mass="57056">MARDKSLINEEVSYGENQELVSTTDLRGVITYANPVFCEVAGYSYDELVGKNHNIVRHPDMPKVAFKDLWSHLEKHQSWRGMVKNRCKDGRYYWVDAYVTPIYENGQKVGYQSVRVKPSRELVDRAEHIYRQVNQGKFNSREISVNQKLTFSGLLALVAVLLNGGLGGLWAGLITAVGVGASLAVFWRELVVIPRLSHRLGSEYDSISRFVYAGKGVTSHVEFHLGMLKAKLRTVIGRMLDATHSLEAIAKENDDSARMTAEGLNNQRSEVEQIATAITEMASTSQEIARNTSDTNSKVGEASNFSRQAQQRVQQSKSKVTELSRVVSDAADSAEQLVQEADKVSNVMGEIEAIAEQTNLLALNAAIESARAGESGRGFSVVADEVRALSKRTQTSTANIHSSLDEMRQTLSRWVDTMENSKNQALECEDDANQTTEAIEEINRMMAEISDFSTQIATASEQQEQVCEEVSRNTNNITNIADENAQVAQSMEQGASELRNSIERLMSMAKTFSGH</sequence>
<evidence type="ECO:0000256" key="3">
    <source>
        <dbReference type="ARBA" id="ARBA00022481"/>
    </source>
</evidence>
<evidence type="ECO:0000256" key="10">
    <source>
        <dbReference type="ARBA" id="ARBA00029447"/>
    </source>
</evidence>
<evidence type="ECO:0000256" key="2">
    <source>
        <dbReference type="ARBA" id="ARBA00022475"/>
    </source>
</evidence>
<evidence type="ECO:0000313" key="18">
    <source>
        <dbReference type="EMBL" id="AWL13418.1"/>
    </source>
</evidence>
<evidence type="ECO:0000256" key="7">
    <source>
        <dbReference type="ARBA" id="ARBA00022989"/>
    </source>
</evidence>
<keyword evidence="4" id="KW-0145">Chemotaxis</keyword>
<dbReference type="InterPro" id="IPR035965">
    <property type="entry name" value="PAS-like_dom_sf"/>
</dbReference>
<feature type="domain" description="PAS" evidence="16">
    <location>
        <begin position="25"/>
        <end position="60"/>
    </location>
</feature>
<evidence type="ECO:0000256" key="14">
    <source>
        <dbReference type="SAM" id="Phobius"/>
    </source>
</evidence>
<keyword evidence="7 14" id="KW-1133">Transmembrane helix</keyword>
<dbReference type="EMBL" id="CP029347">
    <property type="protein sequence ID" value="AWL13418.1"/>
    <property type="molecule type" value="Genomic_DNA"/>
</dbReference>
<protein>
    <submittedName>
        <fullName evidence="18">Nitrogen fixation regulatory protein</fullName>
    </submittedName>
</protein>
<dbReference type="SMART" id="SM00283">
    <property type="entry name" value="MA"/>
    <property type="match status" value="1"/>
</dbReference>
<feature type="domain" description="HAMP" evidence="17">
    <location>
        <begin position="233"/>
        <end position="290"/>
    </location>
</feature>
<reference evidence="18 19" key="1">
    <citation type="submission" date="2018-05" db="EMBL/GenBank/DDBJ databases">
        <title>Salinimonas sp. HMF8227 Genome sequencing and assembly.</title>
        <authorList>
            <person name="Kang H."/>
            <person name="Kang J."/>
            <person name="Cha I."/>
            <person name="Kim H."/>
            <person name="Joh K."/>
        </authorList>
    </citation>
    <scope>NUCLEOTIDE SEQUENCE [LARGE SCALE GENOMIC DNA]</scope>
    <source>
        <strain evidence="18 19">HMF8227</strain>
    </source>
</reference>
<evidence type="ECO:0000256" key="6">
    <source>
        <dbReference type="ARBA" id="ARBA00022692"/>
    </source>
</evidence>
<evidence type="ECO:0000256" key="13">
    <source>
        <dbReference type="SAM" id="MobiDB-lite"/>
    </source>
</evidence>
<evidence type="ECO:0000256" key="5">
    <source>
        <dbReference type="ARBA" id="ARBA00022519"/>
    </source>
</evidence>
<comment type="subcellular location">
    <subcellularLocation>
        <location evidence="1">Cell inner membrane</location>
        <topology evidence="1">Multi-pass membrane protein</topology>
    </subcellularLocation>
</comment>
<dbReference type="SUPFAM" id="SSF55785">
    <property type="entry name" value="PYP-like sensor domain (PAS domain)"/>
    <property type="match status" value="1"/>
</dbReference>
<feature type="domain" description="Methyl-accepting transducer" evidence="15">
    <location>
        <begin position="242"/>
        <end position="478"/>
    </location>
</feature>
<gene>
    <name evidence="18" type="ORF">HMF8227_02970</name>
</gene>
<feature type="transmembrane region" description="Helical" evidence="14">
    <location>
        <begin position="145"/>
        <end position="162"/>
    </location>
</feature>
<dbReference type="InterPro" id="IPR013655">
    <property type="entry name" value="PAS_fold_3"/>
</dbReference>
<dbReference type="PANTHER" id="PTHR32089">
    <property type="entry name" value="METHYL-ACCEPTING CHEMOTAXIS PROTEIN MCPB"/>
    <property type="match status" value="1"/>
</dbReference>
<evidence type="ECO:0000313" key="19">
    <source>
        <dbReference type="Proteomes" id="UP000245728"/>
    </source>
</evidence>
<feature type="coiled-coil region" evidence="12">
    <location>
        <begin position="404"/>
        <end position="438"/>
    </location>
</feature>
<dbReference type="InterPro" id="IPR000014">
    <property type="entry name" value="PAS"/>
</dbReference>
<keyword evidence="19" id="KW-1185">Reference proteome</keyword>
<dbReference type="GO" id="GO:0007165">
    <property type="term" value="P:signal transduction"/>
    <property type="evidence" value="ECO:0007669"/>
    <property type="project" value="UniProtKB-KW"/>
</dbReference>
<dbReference type="InterPro" id="IPR003660">
    <property type="entry name" value="HAMP_dom"/>
</dbReference>
<evidence type="ECO:0000256" key="11">
    <source>
        <dbReference type="PROSITE-ProRule" id="PRU00284"/>
    </source>
</evidence>
<dbReference type="FunFam" id="1.10.287.950:FF:000001">
    <property type="entry name" value="Methyl-accepting chemotaxis sensory transducer"/>
    <property type="match status" value="1"/>
</dbReference>
<dbReference type="PROSITE" id="PS50112">
    <property type="entry name" value="PAS"/>
    <property type="match status" value="1"/>
</dbReference>
<evidence type="ECO:0000256" key="1">
    <source>
        <dbReference type="ARBA" id="ARBA00004429"/>
    </source>
</evidence>
<feature type="region of interest" description="Disordered" evidence="13">
    <location>
        <begin position="285"/>
        <end position="317"/>
    </location>
</feature>
<dbReference type="NCBIfam" id="TIGR00229">
    <property type="entry name" value="sensory_box"/>
    <property type="match status" value="1"/>
</dbReference>
<evidence type="ECO:0000259" key="16">
    <source>
        <dbReference type="PROSITE" id="PS50112"/>
    </source>
</evidence>
<keyword evidence="8 14" id="KW-0472">Membrane</keyword>
<dbReference type="OrthoDB" id="5675566at2"/>
<dbReference type="AlphaFoldDB" id="A0A2S2E6Z6"/>
<evidence type="ECO:0000259" key="15">
    <source>
        <dbReference type="PROSITE" id="PS50111"/>
    </source>
</evidence>
<dbReference type="PANTHER" id="PTHR32089:SF52">
    <property type="entry name" value="CHEMOTAXIS SIGNAL TRANSDUCTION SYSTEM METHYL ACCEPTING SENSORY TRANSDUCER WITH PAS SENSORY DOMAIN"/>
    <property type="match status" value="1"/>
</dbReference>
<dbReference type="SUPFAM" id="SSF58104">
    <property type="entry name" value="Methyl-accepting chemotaxis protein (MCP) signaling domain"/>
    <property type="match status" value="1"/>
</dbReference>
<dbReference type="Pfam" id="PF08447">
    <property type="entry name" value="PAS_3"/>
    <property type="match status" value="1"/>
</dbReference>
<evidence type="ECO:0000259" key="17">
    <source>
        <dbReference type="PROSITE" id="PS50885"/>
    </source>
</evidence>